<reference evidence="2 3" key="1">
    <citation type="journal article" date="2015" name="Genome Biol. Evol.">
        <title>Characterization of Three Mycobacterium spp. with Potential Use in Bioremediation by Genome Sequencing and Comparative Genomics.</title>
        <authorList>
            <person name="Das S."/>
            <person name="Pettersson B.M."/>
            <person name="Behra P.R."/>
            <person name="Ramesh M."/>
            <person name="Dasgupta S."/>
            <person name="Bhattacharya A."/>
            <person name="Kirsebom L.A."/>
        </authorList>
    </citation>
    <scope>NUCLEOTIDE SEQUENCE [LARGE SCALE GENOMIC DNA]</scope>
    <source>
        <strain evidence="2 3">DSM 43826</strain>
    </source>
</reference>
<evidence type="ECO:0000313" key="3">
    <source>
        <dbReference type="Proteomes" id="UP000036513"/>
    </source>
</evidence>
<keyword evidence="3" id="KW-1185">Reference proteome</keyword>
<dbReference type="STRING" id="37916.MCHLDSM_01453"/>
<accession>A0A0J6ZC73</accession>
<dbReference type="EMBL" id="JYNL01000010">
    <property type="protein sequence ID" value="KMO82301.1"/>
    <property type="molecule type" value="Genomic_DNA"/>
</dbReference>
<dbReference type="PATRIC" id="fig|37916.4.peg.1351"/>
<organism evidence="2 3">
    <name type="scientific">Mycolicibacterium chlorophenolicum</name>
    <dbReference type="NCBI Taxonomy" id="37916"/>
    <lineage>
        <taxon>Bacteria</taxon>
        <taxon>Bacillati</taxon>
        <taxon>Actinomycetota</taxon>
        <taxon>Actinomycetes</taxon>
        <taxon>Mycobacteriales</taxon>
        <taxon>Mycobacteriaceae</taxon>
        <taxon>Mycolicibacterium</taxon>
    </lineage>
</organism>
<evidence type="ECO:0000256" key="1">
    <source>
        <dbReference type="SAM" id="MobiDB-lite"/>
    </source>
</evidence>
<protein>
    <submittedName>
        <fullName evidence="2">Uncharacterized protein</fullName>
    </submittedName>
</protein>
<feature type="region of interest" description="Disordered" evidence="1">
    <location>
        <begin position="68"/>
        <end position="98"/>
    </location>
</feature>
<dbReference type="AlphaFoldDB" id="A0A0J6ZC73"/>
<gene>
    <name evidence="2" type="ORF">MCHLDSM_01453</name>
</gene>
<evidence type="ECO:0000313" key="2">
    <source>
        <dbReference type="EMBL" id="KMO82301.1"/>
    </source>
</evidence>
<comment type="caution">
    <text evidence="2">The sequence shown here is derived from an EMBL/GenBank/DDBJ whole genome shotgun (WGS) entry which is preliminary data.</text>
</comment>
<name>A0A0J6ZC73_9MYCO</name>
<sequence length="116" mass="13191">MNRQERERIIASMTDGELEELVDSLSDDQREQLHKRAAAPEDPARQFLRAVMAERERDWFAEVVDRLSAPSRPKTSRGNHVAREGGNPGKPGPPTDRQRLADFARTIADPTHDPMY</sequence>
<proteinExistence type="predicted"/>
<dbReference type="Proteomes" id="UP000036513">
    <property type="component" value="Unassembled WGS sequence"/>
</dbReference>